<protein>
    <submittedName>
        <fullName evidence="1">Uncharacterized protein</fullName>
    </submittedName>
</protein>
<evidence type="ECO:0000313" key="1">
    <source>
        <dbReference type="EMBL" id="KAL3510079.1"/>
    </source>
</evidence>
<name>A0ABD2YTC5_9GENT</name>
<dbReference type="EMBL" id="JBJUIK010000012">
    <property type="protein sequence ID" value="KAL3510079.1"/>
    <property type="molecule type" value="Genomic_DNA"/>
</dbReference>
<reference evidence="1 2" key="1">
    <citation type="submission" date="2024-11" db="EMBL/GenBank/DDBJ databases">
        <title>A near-complete genome assembly of Cinchona calisaya.</title>
        <authorList>
            <person name="Lian D.C."/>
            <person name="Zhao X.W."/>
            <person name="Wei L."/>
        </authorList>
    </citation>
    <scope>NUCLEOTIDE SEQUENCE [LARGE SCALE GENOMIC DNA]</scope>
    <source>
        <tissue evidence="1">Nenye</tissue>
    </source>
</reference>
<evidence type="ECO:0000313" key="2">
    <source>
        <dbReference type="Proteomes" id="UP001630127"/>
    </source>
</evidence>
<keyword evidence="2" id="KW-1185">Reference proteome</keyword>
<dbReference type="Proteomes" id="UP001630127">
    <property type="component" value="Unassembled WGS sequence"/>
</dbReference>
<organism evidence="1 2">
    <name type="scientific">Cinchona calisaya</name>
    <dbReference type="NCBI Taxonomy" id="153742"/>
    <lineage>
        <taxon>Eukaryota</taxon>
        <taxon>Viridiplantae</taxon>
        <taxon>Streptophyta</taxon>
        <taxon>Embryophyta</taxon>
        <taxon>Tracheophyta</taxon>
        <taxon>Spermatophyta</taxon>
        <taxon>Magnoliopsida</taxon>
        <taxon>eudicotyledons</taxon>
        <taxon>Gunneridae</taxon>
        <taxon>Pentapetalae</taxon>
        <taxon>asterids</taxon>
        <taxon>lamiids</taxon>
        <taxon>Gentianales</taxon>
        <taxon>Rubiaceae</taxon>
        <taxon>Cinchonoideae</taxon>
        <taxon>Cinchoneae</taxon>
        <taxon>Cinchona</taxon>
    </lineage>
</organism>
<proteinExistence type="predicted"/>
<dbReference type="AlphaFoldDB" id="A0ABD2YTC5"/>
<sequence>MRIPSRGDQPRPLIKALRWPSQKGLIYASPLEGRPSLFFANGLPASKITRVARSSRMYSLKRFLLAFHLSGVTLRTSSESSPTKAITGPWICLTLKKHDKSLQYLIAEHQRREQVVQVASLVAQSQNLRGTWEPSPPTNPDYVFRRLRIEVGLCSLAVYHSSSLRAIYCKLDILAHHLHHVHSLNLSSWPPESDARQWHFGPPDDDEFGHGFEKVDKEFANTGNDDGVGLSGHS</sequence>
<accession>A0ABD2YTC5</accession>
<gene>
    <name evidence="1" type="ORF">ACH5RR_029480</name>
</gene>
<comment type="caution">
    <text evidence="1">The sequence shown here is derived from an EMBL/GenBank/DDBJ whole genome shotgun (WGS) entry which is preliminary data.</text>
</comment>